<dbReference type="PANTHER" id="PTHR32071:SF17">
    <property type="entry name" value="TRANSCRIPTIONAL REGULATOR (NTRC FAMILY)"/>
    <property type="match status" value="1"/>
</dbReference>
<dbReference type="InterPro" id="IPR003593">
    <property type="entry name" value="AAA+_ATPase"/>
</dbReference>
<dbReference type="SUPFAM" id="SSF52172">
    <property type="entry name" value="CheY-like"/>
    <property type="match status" value="1"/>
</dbReference>
<dbReference type="Gene3D" id="1.10.10.60">
    <property type="entry name" value="Homeodomain-like"/>
    <property type="match status" value="1"/>
</dbReference>
<dbReference type="SMART" id="SM00382">
    <property type="entry name" value="AAA"/>
    <property type="match status" value="1"/>
</dbReference>
<gene>
    <name evidence="10" type="ORF">ACFPT7_16145</name>
</gene>
<protein>
    <submittedName>
        <fullName evidence="10">Sigma-54-dependent transcriptional regulator</fullName>
    </submittedName>
</protein>
<dbReference type="SUPFAM" id="SSF46689">
    <property type="entry name" value="Homeodomain-like"/>
    <property type="match status" value="1"/>
</dbReference>
<dbReference type="InterPro" id="IPR002197">
    <property type="entry name" value="HTH_Fis"/>
</dbReference>
<evidence type="ECO:0000256" key="6">
    <source>
        <dbReference type="ARBA" id="ARBA00023163"/>
    </source>
</evidence>
<dbReference type="InterPro" id="IPR025662">
    <property type="entry name" value="Sigma_54_int_dom_ATP-bd_1"/>
</dbReference>
<dbReference type="Gene3D" id="3.40.50.300">
    <property type="entry name" value="P-loop containing nucleotide triphosphate hydrolases"/>
    <property type="match status" value="1"/>
</dbReference>
<keyword evidence="1 7" id="KW-0597">Phosphoprotein</keyword>
<dbReference type="PROSITE" id="PS00675">
    <property type="entry name" value="SIGMA54_INTERACT_1"/>
    <property type="match status" value="1"/>
</dbReference>
<dbReference type="InterPro" id="IPR001789">
    <property type="entry name" value="Sig_transdc_resp-reg_receiver"/>
</dbReference>
<dbReference type="InterPro" id="IPR011006">
    <property type="entry name" value="CheY-like_superfamily"/>
</dbReference>
<dbReference type="Pfam" id="PF00158">
    <property type="entry name" value="Sigma54_activat"/>
    <property type="match status" value="1"/>
</dbReference>
<feature type="domain" description="Sigma-54 factor interaction" evidence="8">
    <location>
        <begin position="141"/>
        <end position="378"/>
    </location>
</feature>
<evidence type="ECO:0000256" key="3">
    <source>
        <dbReference type="ARBA" id="ARBA00022840"/>
    </source>
</evidence>
<keyword evidence="2" id="KW-0547">Nucleotide-binding</keyword>
<keyword evidence="4" id="KW-0805">Transcription regulation</keyword>
<dbReference type="Gene3D" id="3.40.50.2300">
    <property type="match status" value="1"/>
</dbReference>
<dbReference type="Pfam" id="PF25601">
    <property type="entry name" value="AAA_lid_14"/>
    <property type="match status" value="1"/>
</dbReference>
<dbReference type="InterPro" id="IPR027417">
    <property type="entry name" value="P-loop_NTPase"/>
</dbReference>
<dbReference type="PANTHER" id="PTHR32071">
    <property type="entry name" value="TRANSCRIPTIONAL REGULATORY PROTEIN"/>
    <property type="match status" value="1"/>
</dbReference>
<evidence type="ECO:0000259" key="8">
    <source>
        <dbReference type="PROSITE" id="PS50045"/>
    </source>
</evidence>
<dbReference type="EMBL" id="JBHSPH010000007">
    <property type="protein sequence ID" value="MFC5863840.1"/>
    <property type="molecule type" value="Genomic_DNA"/>
</dbReference>
<evidence type="ECO:0000259" key="9">
    <source>
        <dbReference type="PROSITE" id="PS50110"/>
    </source>
</evidence>
<evidence type="ECO:0000313" key="11">
    <source>
        <dbReference type="Proteomes" id="UP001596091"/>
    </source>
</evidence>
<dbReference type="InterPro" id="IPR025943">
    <property type="entry name" value="Sigma_54_int_dom_ATP-bd_2"/>
</dbReference>
<accession>A0ABW1EI41</accession>
<keyword evidence="11" id="KW-1185">Reference proteome</keyword>
<evidence type="ECO:0000256" key="5">
    <source>
        <dbReference type="ARBA" id="ARBA00023125"/>
    </source>
</evidence>
<sequence length="458" mass="51205">MNHILIVDDEAEIRGSLEEILREEEYGVATAGTAAEAMVMVQDAPYDVVLLDIWLPDRDGLDVLGEIHALPAESRPEVVIISGHGTIETAVKATKLGAYDFLEKPLSLDRTLIVLKNAVEARRLRRDNLEFKRQFSLGSVLTGESVPAKALRQQIRLMAPTNGRVLIYGESGTGKELIARAIHAESERRDSVFVELNCAAIPETHIEAELFGYRHGAFPSGGVVTAQGAPPEKRGVLERADGGTLFLDEVGDMSLKTQAKVLSALDEQLFTPVGGTQPIRVDVRVIAATNKSLEEEITKGNFREDLFYRLNVVPFSVPPLRERKQDIPLLVREFLKEFGRQYGRPRMEVSEEALEALAQHTWPGNVRELKNLVERVLILNPRALRIERKHLPPLTQKAGRGQEEFSTLQQARDAYERDYILKKMEEAKSNVSRAAELLGLERSHLYRKMKALGIAVRE</sequence>
<dbReference type="Pfam" id="PF02954">
    <property type="entry name" value="HTH_8"/>
    <property type="match status" value="1"/>
</dbReference>
<dbReference type="Pfam" id="PF00072">
    <property type="entry name" value="Response_reg"/>
    <property type="match status" value="1"/>
</dbReference>
<dbReference type="CDD" id="cd00009">
    <property type="entry name" value="AAA"/>
    <property type="match status" value="1"/>
</dbReference>
<dbReference type="RefSeq" id="WP_263342189.1">
    <property type="nucleotide sequence ID" value="NZ_JAGSYH010000010.1"/>
</dbReference>
<dbReference type="Gene3D" id="1.10.8.60">
    <property type="match status" value="1"/>
</dbReference>
<organism evidence="10 11">
    <name type="scientific">Acidicapsa dinghuensis</name>
    <dbReference type="NCBI Taxonomy" id="2218256"/>
    <lineage>
        <taxon>Bacteria</taxon>
        <taxon>Pseudomonadati</taxon>
        <taxon>Acidobacteriota</taxon>
        <taxon>Terriglobia</taxon>
        <taxon>Terriglobales</taxon>
        <taxon>Acidobacteriaceae</taxon>
        <taxon>Acidicapsa</taxon>
    </lineage>
</organism>
<proteinExistence type="predicted"/>
<evidence type="ECO:0000256" key="4">
    <source>
        <dbReference type="ARBA" id="ARBA00023015"/>
    </source>
</evidence>
<dbReference type="PRINTS" id="PR01590">
    <property type="entry name" value="HTHFIS"/>
</dbReference>
<dbReference type="InterPro" id="IPR002078">
    <property type="entry name" value="Sigma_54_int"/>
</dbReference>
<dbReference type="PROSITE" id="PS50110">
    <property type="entry name" value="RESPONSE_REGULATORY"/>
    <property type="match status" value="1"/>
</dbReference>
<dbReference type="InterPro" id="IPR025944">
    <property type="entry name" value="Sigma_54_int_dom_CS"/>
</dbReference>
<keyword evidence="5" id="KW-0238">DNA-binding</keyword>
<dbReference type="SUPFAM" id="SSF52540">
    <property type="entry name" value="P-loop containing nucleoside triphosphate hydrolases"/>
    <property type="match status" value="1"/>
</dbReference>
<feature type="domain" description="Response regulatory" evidence="9">
    <location>
        <begin position="3"/>
        <end position="119"/>
    </location>
</feature>
<dbReference type="PROSITE" id="PS00676">
    <property type="entry name" value="SIGMA54_INTERACT_2"/>
    <property type="match status" value="1"/>
</dbReference>
<dbReference type="PROSITE" id="PS50045">
    <property type="entry name" value="SIGMA54_INTERACT_4"/>
    <property type="match status" value="1"/>
</dbReference>
<dbReference type="PROSITE" id="PS00688">
    <property type="entry name" value="SIGMA54_INTERACT_3"/>
    <property type="match status" value="1"/>
</dbReference>
<dbReference type="Proteomes" id="UP001596091">
    <property type="component" value="Unassembled WGS sequence"/>
</dbReference>
<dbReference type="InterPro" id="IPR009057">
    <property type="entry name" value="Homeodomain-like_sf"/>
</dbReference>
<reference evidence="11" key="1">
    <citation type="journal article" date="2019" name="Int. J. Syst. Evol. Microbiol.">
        <title>The Global Catalogue of Microorganisms (GCM) 10K type strain sequencing project: providing services to taxonomists for standard genome sequencing and annotation.</title>
        <authorList>
            <consortium name="The Broad Institute Genomics Platform"/>
            <consortium name="The Broad Institute Genome Sequencing Center for Infectious Disease"/>
            <person name="Wu L."/>
            <person name="Ma J."/>
        </authorList>
    </citation>
    <scope>NUCLEOTIDE SEQUENCE [LARGE SCALE GENOMIC DNA]</scope>
    <source>
        <strain evidence="11">JCM 4087</strain>
    </source>
</reference>
<keyword evidence="6" id="KW-0804">Transcription</keyword>
<dbReference type="SMART" id="SM00448">
    <property type="entry name" value="REC"/>
    <property type="match status" value="1"/>
</dbReference>
<evidence type="ECO:0000256" key="7">
    <source>
        <dbReference type="PROSITE-ProRule" id="PRU00169"/>
    </source>
</evidence>
<name>A0ABW1EI41_9BACT</name>
<feature type="modified residue" description="4-aspartylphosphate" evidence="7">
    <location>
        <position position="52"/>
    </location>
</feature>
<dbReference type="InterPro" id="IPR058031">
    <property type="entry name" value="AAA_lid_NorR"/>
</dbReference>
<evidence type="ECO:0000256" key="1">
    <source>
        <dbReference type="ARBA" id="ARBA00022553"/>
    </source>
</evidence>
<keyword evidence="3" id="KW-0067">ATP-binding</keyword>
<dbReference type="CDD" id="cd17550">
    <property type="entry name" value="REC_NtrX-like"/>
    <property type="match status" value="1"/>
</dbReference>
<evidence type="ECO:0000256" key="2">
    <source>
        <dbReference type="ARBA" id="ARBA00022741"/>
    </source>
</evidence>
<comment type="caution">
    <text evidence="10">The sequence shown here is derived from an EMBL/GenBank/DDBJ whole genome shotgun (WGS) entry which is preliminary data.</text>
</comment>
<evidence type="ECO:0000313" key="10">
    <source>
        <dbReference type="EMBL" id="MFC5863840.1"/>
    </source>
</evidence>